<evidence type="ECO:0000256" key="3">
    <source>
        <dbReference type="ARBA" id="ARBA00022729"/>
    </source>
</evidence>
<feature type="domain" description="Leucine-binding protein" evidence="5">
    <location>
        <begin position="27"/>
        <end position="361"/>
    </location>
</feature>
<dbReference type="Proteomes" id="UP000290244">
    <property type="component" value="Chromosome"/>
</dbReference>
<sequence>MLKLAVLLVLIFYVADCIAEQGVSAKKIKLGMSNALTGPAAKLGLELKKGSLAYFHKLNKTGGIHGREVELISLDDAYEPIHTVANTHQLIAKQVFALFGYVGTPTSHAVMSIIKYKQIPYLMPFTGAKFLRTPTQKNIFNLRASYAQEAQVQVNYLVEKQHFKNIALVIQADEFGLAAEAVFTQSLSSYNLNPVVVARFQRNSNDIDKVLVKLLQQPVDAVIFVGTYQPFTSLINQGFAKGFNPYYSSLSFIASKEVFSELSQPSKILITEVVPNPDSCQWQVCKQFRADMKSAGHNELNRIQFEGYLNALVFAQAAKQCAIELNRECLIAQLEQFSLSNLTMPIQFSANNHQGSQQVYLSLSDAVN</sequence>
<dbReference type="PANTHER" id="PTHR47235">
    <property type="entry name" value="BLR6548 PROTEIN"/>
    <property type="match status" value="1"/>
</dbReference>
<dbReference type="CDD" id="cd19978">
    <property type="entry name" value="PBP1_ABC_ligand_binding-like"/>
    <property type="match status" value="1"/>
</dbReference>
<dbReference type="KEGG" id="lsd:EMK97_18710"/>
<evidence type="ECO:0000313" key="6">
    <source>
        <dbReference type="EMBL" id="QBG37616.1"/>
    </source>
</evidence>
<organism evidence="6 7">
    <name type="scientific">Litorilituus sediminis</name>
    <dbReference type="NCBI Taxonomy" id="718192"/>
    <lineage>
        <taxon>Bacteria</taxon>
        <taxon>Pseudomonadati</taxon>
        <taxon>Pseudomonadota</taxon>
        <taxon>Gammaproteobacteria</taxon>
        <taxon>Alteromonadales</taxon>
        <taxon>Colwelliaceae</taxon>
        <taxon>Litorilituus</taxon>
    </lineage>
</organism>
<dbReference type="EMBL" id="CP034759">
    <property type="protein sequence ID" value="QBG37616.1"/>
    <property type="molecule type" value="Genomic_DNA"/>
</dbReference>
<dbReference type="RefSeq" id="WP_130604277.1">
    <property type="nucleotide sequence ID" value="NZ_CP034759.1"/>
</dbReference>
<dbReference type="PANTHER" id="PTHR47235:SF1">
    <property type="entry name" value="BLR6548 PROTEIN"/>
    <property type="match status" value="1"/>
</dbReference>
<evidence type="ECO:0000256" key="1">
    <source>
        <dbReference type="ARBA" id="ARBA00010062"/>
    </source>
</evidence>
<dbReference type="InterPro" id="IPR028082">
    <property type="entry name" value="Peripla_BP_I"/>
</dbReference>
<dbReference type="PRINTS" id="PR00337">
    <property type="entry name" value="LEUILEVALBP"/>
</dbReference>
<accession>A0A4P6P788</accession>
<dbReference type="OrthoDB" id="9147078at2"/>
<name>A0A4P6P788_9GAMM</name>
<dbReference type="Gene3D" id="3.40.50.2300">
    <property type="match status" value="2"/>
</dbReference>
<evidence type="ECO:0000256" key="2">
    <source>
        <dbReference type="ARBA" id="ARBA00022448"/>
    </source>
</evidence>
<dbReference type="GO" id="GO:0006865">
    <property type="term" value="P:amino acid transport"/>
    <property type="evidence" value="ECO:0007669"/>
    <property type="project" value="UniProtKB-KW"/>
</dbReference>
<keyword evidence="3" id="KW-0732">Signal</keyword>
<dbReference type="InterPro" id="IPR028081">
    <property type="entry name" value="Leu-bd"/>
</dbReference>
<gene>
    <name evidence="6" type="ORF">EMK97_18710</name>
</gene>
<evidence type="ECO:0000256" key="4">
    <source>
        <dbReference type="ARBA" id="ARBA00022970"/>
    </source>
</evidence>
<dbReference type="Pfam" id="PF13458">
    <property type="entry name" value="Peripla_BP_6"/>
    <property type="match status" value="1"/>
</dbReference>
<dbReference type="SUPFAM" id="SSF53822">
    <property type="entry name" value="Periplasmic binding protein-like I"/>
    <property type="match status" value="1"/>
</dbReference>
<dbReference type="InterPro" id="IPR000709">
    <property type="entry name" value="Leu_Ile_Val-bd"/>
</dbReference>
<dbReference type="AlphaFoldDB" id="A0A4P6P788"/>
<keyword evidence="4" id="KW-0029">Amino-acid transport</keyword>
<reference evidence="6 7" key="1">
    <citation type="submission" date="2018-12" db="EMBL/GenBank/DDBJ databases">
        <title>Complete genome of Litorilituus sediminis.</title>
        <authorList>
            <person name="Liu A."/>
            <person name="Rong J."/>
        </authorList>
    </citation>
    <scope>NUCLEOTIDE SEQUENCE [LARGE SCALE GENOMIC DNA]</scope>
    <source>
        <strain evidence="6 7">JCM 17549</strain>
    </source>
</reference>
<keyword evidence="2" id="KW-0813">Transport</keyword>
<evidence type="ECO:0000259" key="5">
    <source>
        <dbReference type="Pfam" id="PF13458"/>
    </source>
</evidence>
<protein>
    <submittedName>
        <fullName evidence="6">ABC transporter substrate-binding protein</fullName>
    </submittedName>
</protein>
<keyword evidence="7" id="KW-1185">Reference proteome</keyword>
<comment type="similarity">
    <text evidence="1">Belongs to the leucine-binding protein family.</text>
</comment>
<evidence type="ECO:0000313" key="7">
    <source>
        <dbReference type="Proteomes" id="UP000290244"/>
    </source>
</evidence>
<proteinExistence type="inferred from homology"/>